<keyword evidence="6 9" id="KW-0472">Membrane</keyword>
<feature type="transmembrane region" description="Helical" evidence="9">
    <location>
        <begin position="372"/>
        <end position="390"/>
    </location>
</feature>
<dbReference type="PROSITE" id="PS01246">
    <property type="entry name" value="UPF0003"/>
    <property type="match status" value="1"/>
</dbReference>
<feature type="transmembrane region" description="Helical" evidence="9">
    <location>
        <begin position="535"/>
        <end position="559"/>
    </location>
</feature>
<keyword evidence="5 9" id="KW-1133">Transmembrane helix</keyword>
<dbReference type="PANTHER" id="PTHR30347">
    <property type="entry name" value="POTASSIUM CHANNEL RELATED"/>
    <property type="match status" value="1"/>
</dbReference>
<evidence type="ECO:0000256" key="7">
    <source>
        <dbReference type="SAM" id="Coils"/>
    </source>
</evidence>
<evidence type="ECO:0000256" key="1">
    <source>
        <dbReference type="ARBA" id="ARBA00004651"/>
    </source>
</evidence>
<dbReference type="InterPro" id="IPR023408">
    <property type="entry name" value="MscS_beta-dom_sf"/>
</dbReference>
<dbReference type="SUPFAM" id="SSF50182">
    <property type="entry name" value="Sm-like ribonucleoproteins"/>
    <property type="match status" value="1"/>
</dbReference>
<feature type="signal peptide" evidence="10">
    <location>
        <begin position="1"/>
        <end position="28"/>
    </location>
</feature>
<dbReference type="SUPFAM" id="SSF82689">
    <property type="entry name" value="Mechanosensitive channel protein MscS (YggB), C-terminal domain"/>
    <property type="match status" value="1"/>
</dbReference>
<dbReference type="PANTHER" id="PTHR30347:SF1">
    <property type="entry name" value="MECHANOSENSITIVE CHANNEL MSCK"/>
    <property type="match status" value="1"/>
</dbReference>
<feature type="transmembrane region" description="Helical" evidence="9">
    <location>
        <begin position="258"/>
        <end position="281"/>
    </location>
</feature>
<dbReference type="SUPFAM" id="SSF82861">
    <property type="entry name" value="Mechanosensitive channel protein MscS (YggB), transmembrane region"/>
    <property type="match status" value="1"/>
</dbReference>
<dbReference type="InterPro" id="IPR011066">
    <property type="entry name" value="MscS_channel_C_sf"/>
</dbReference>
<feature type="region of interest" description="Disordered" evidence="8">
    <location>
        <begin position="794"/>
        <end position="826"/>
    </location>
</feature>
<dbReference type="InterPro" id="IPR006686">
    <property type="entry name" value="MscS_channel_CS"/>
</dbReference>
<feature type="domain" description="Mechanosensitive ion channel MscS C-terminal" evidence="13">
    <location>
        <begin position="700"/>
        <end position="782"/>
    </location>
</feature>
<evidence type="ECO:0000313" key="14">
    <source>
        <dbReference type="EMBL" id="MCX8999768.1"/>
    </source>
</evidence>
<evidence type="ECO:0000256" key="10">
    <source>
        <dbReference type="SAM" id="SignalP"/>
    </source>
</evidence>
<feature type="transmembrane region" description="Helical" evidence="9">
    <location>
        <begin position="215"/>
        <end position="237"/>
    </location>
</feature>
<feature type="domain" description="Mechanosensitive ion channel MscS" evidence="11">
    <location>
        <begin position="625"/>
        <end position="692"/>
    </location>
</feature>
<feature type="transmembrane region" description="Helical" evidence="9">
    <location>
        <begin position="435"/>
        <end position="455"/>
    </location>
</feature>
<dbReference type="Gene3D" id="3.30.70.100">
    <property type="match status" value="1"/>
</dbReference>
<feature type="transmembrane region" description="Helical" evidence="9">
    <location>
        <begin position="580"/>
        <end position="603"/>
    </location>
</feature>
<feature type="transmembrane region" description="Helical" evidence="9">
    <location>
        <begin position="488"/>
        <end position="515"/>
    </location>
</feature>
<dbReference type="GO" id="GO:0008381">
    <property type="term" value="F:mechanosensitive monoatomic ion channel activity"/>
    <property type="evidence" value="ECO:0007669"/>
    <property type="project" value="UniProtKB-ARBA"/>
</dbReference>
<gene>
    <name evidence="14" type="ORF">NOF55_21935</name>
</gene>
<dbReference type="InterPro" id="IPR011014">
    <property type="entry name" value="MscS_channel_TM-2"/>
</dbReference>
<dbReference type="Pfam" id="PF00924">
    <property type="entry name" value="MS_channel_2nd"/>
    <property type="match status" value="1"/>
</dbReference>
<name>A0AAE3N2E2_9HYPH</name>
<dbReference type="InterPro" id="IPR010920">
    <property type="entry name" value="LSM_dom_sf"/>
</dbReference>
<dbReference type="RefSeq" id="WP_306413269.1">
    <property type="nucleotide sequence ID" value="NZ_JANFPI010000011.1"/>
</dbReference>
<organism evidence="14 15">
    <name type="scientific">Ectorhizobium quercum</name>
    <dbReference type="NCBI Taxonomy" id="2965071"/>
    <lineage>
        <taxon>Bacteria</taxon>
        <taxon>Pseudomonadati</taxon>
        <taxon>Pseudomonadota</taxon>
        <taxon>Alphaproteobacteria</taxon>
        <taxon>Hyphomicrobiales</taxon>
        <taxon>Rhizobiaceae</taxon>
        <taxon>Ectorhizobium</taxon>
    </lineage>
</organism>
<feature type="region of interest" description="Disordered" evidence="8">
    <location>
        <begin position="108"/>
        <end position="127"/>
    </location>
</feature>
<evidence type="ECO:0000256" key="8">
    <source>
        <dbReference type="SAM" id="MobiDB-lite"/>
    </source>
</evidence>
<feature type="transmembrane region" description="Helical" evidence="9">
    <location>
        <begin position="609"/>
        <end position="637"/>
    </location>
</feature>
<evidence type="ECO:0000259" key="11">
    <source>
        <dbReference type="Pfam" id="PF00924"/>
    </source>
</evidence>
<evidence type="ECO:0000256" key="5">
    <source>
        <dbReference type="ARBA" id="ARBA00022989"/>
    </source>
</evidence>
<keyword evidence="3" id="KW-1003">Cell membrane</keyword>
<dbReference type="Gene3D" id="2.30.30.60">
    <property type="match status" value="1"/>
</dbReference>
<comment type="similarity">
    <text evidence="2">Belongs to the MscS (TC 1.A.23) family.</text>
</comment>
<keyword evidence="15" id="KW-1185">Reference proteome</keyword>
<keyword evidence="4 9" id="KW-0812">Transmembrane</keyword>
<proteinExistence type="inferred from homology"/>
<evidence type="ECO:0000256" key="6">
    <source>
        <dbReference type="ARBA" id="ARBA00023136"/>
    </source>
</evidence>
<dbReference type="GO" id="GO:0005886">
    <property type="term" value="C:plasma membrane"/>
    <property type="evidence" value="ECO:0007669"/>
    <property type="project" value="UniProtKB-SubCell"/>
</dbReference>
<dbReference type="InterPro" id="IPR052702">
    <property type="entry name" value="MscS-like_channel"/>
</dbReference>
<evidence type="ECO:0000313" key="15">
    <source>
        <dbReference type="Proteomes" id="UP001208771"/>
    </source>
</evidence>
<evidence type="ECO:0000256" key="3">
    <source>
        <dbReference type="ARBA" id="ARBA00022475"/>
    </source>
</evidence>
<sequence length="826" mass="89356">MRNSRFRLRLLFVALLTVLAAAPSIVVAQTPAVTEATKPASLAEQAHAELETKREALEALRQKVNASETDDETLAQLKAQTDDFIHDIAKTNEGLHARLDQIKTRLTELGDPPAEGQPPESSIVADERQRLTAERAEIIAVGGEADTLTTSARDLANEITALRRSLFTDTLFRQTDVSGALFQTANTAFSEELTALSNTFQGWLTFTWKTKKLPFLSAVALSIAAALLFLTGGYRLLGRFIQRDPTREDVPYTSRLSAAFFQTVMQSLAVVAFFVSTYFFLNIFNVLRSDIAPILGAGMGLIGLVYFVSVLSGAAFAANMPNWRLAPLSNGGAWSLSIAVLLMTTINGLDYFFSVVSAELSSPVVLTVARSFLASVLIGLILIVMSFLRPRVAENGDPAAVGRVWPFWGRVFLRVSGIVLIGAALTGYIGLARFIATQLVLTGAVVATMYIGILAGQAVSNRDSFAQTAAGRYLAEHHQLGAVALDQLGLVAGIGIYFLAILIGVPMILLSWGFHPQDLEQWAYKLATEITVGNITISLVAIFGGVLLFVVGLLLTRWVQRWIDGNIMERSHVEAGLRNSVRTGIGYLGVGLAGLIGISAAGFNLSSLALVAGALSLGVGFGLQNIVSNFVSGLILLAERPFKVGDWVVSGTAEGFVKRINVRATEIETFQRQTIIVPNSELINGRVGNWTHRNMLGRAEIAIGVDYSADPRQVMELLLEIGKAHPKVLRNPEPIVLFQNFGESSLDFELRVFLGDVLSGATVKNELRLAIFERFRTDGIGIPFPHRDVTVHLEGEPSAAPKDETSTEKTADDKTSDDKDDTSARA</sequence>
<dbReference type="Gene3D" id="1.10.287.1260">
    <property type="match status" value="1"/>
</dbReference>
<comment type="caution">
    <text evidence="14">The sequence shown here is derived from an EMBL/GenBank/DDBJ whole genome shotgun (WGS) entry which is preliminary data.</text>
</comment>
<evidence type="ECO:0000256" key="9">
    <source>
        <dbReference type="SAM" id="Phobius"/>
    </source>
</evidence>
<evidence type="ECO:0000259" key="12">
    <source>
        <dbReference type="Pfam" id="PF12607"/>
    </source>
</evidence>
<dbReference type="InterPro" id="IPR006685">
    <property type="entry name" value="MscS_channel_2nd"/>
</dbReference>
<accession>A0AAE3N2E2</accession>
<keyword evidence="10" id="KW-0732">Signal</keyword>
<comment type="subcellular location">
    <subcellularLocation>
        <location evidence="1">Cell membrane</location>
        <topology evidence="1">Multi-pass membrane protein</topology>
    </subcellularLocation>
</comment>
<dbReference type="InterPro" id="IPR022249">
    <property type="entry name" value="DUF3772"/>
</dbReference>
<feature type="transmembrane region" description="Helical" evidence="9">
    <location>
        <begin position="411"/>
        <end position="429"/>
    </location>
</feature>
<evidence type="ECO:0000259" key="13">
    <source>
        <dbReference type="Pfam" id="PF21082"/>
    </source>
</evidence>
<dbReference type="InterPro" id="IPR049278">
    <property type="entry name" value="MS_channel_C"/>
</dbReference>
<feature type="coiled-coil region" evidence="7">
    <location>
        <begin position="40"/>
        <end position="70"/>
    </location>
</feature>
<evidence type="ECO:0000256" key="4">
    <source>
        <dbReference type="ARBA" id="ARBA00022692"/>
    </source>
</evidence>
<reference evidence="14" key="1">
    <citation type="submission" date="2022-07" db="EMBL/GenBank/DDBJ databases">
        <title>Ectorhizobium quercum gen.nov., sp. nov.</title>
        <authorList>
            <person name="Ma T."/>
            <person name="Li Y."/>
        </authorList>
    </citation>
    <scope>NUCLEOTIDE SEQUENCE</scope>
    <source>
        <strain evidence="14">BDR2-2</strain>
    </source>
</reference>
<dbReference type="Pfam" id="PF12607">
    <property type="entry name" value="DUF3772"/>
    <property type="match status" value="1"/>
</dbReference>
<dbReference type="Pfam" id="PF21082">
    <property type="entry name" value="MS_channel_3rd"/>
    <property type="match status" value="1"/>
</dbReference>
<dbReference type="Proteomes" id="UP001208771">
    <property type="component" value="Unassembled WGS sequence"/>
</dbReference>
<protein>
    <submittedName>
        <fullName evidence="14">Mechanosensitive ion channel family protein</fullName>
    </submittedName>
</protein>
<feature type="chain" id="PRO_5041983157" evidence="10">
    <location>
        <begin position="29"/>
        <end position="826"/>
    </location>
</feature>
<feature type="domain" description="DUF3772" evidence="12">
    <location>
        <begin position="145"/>
        <end position="198"/>
    </location>
</feature>
<dbReference type="AlphaFoldDB" id="A0AAE3N2E2"/>
<dbReference type="EMBL" id="JANFPI010000011">
    <property type="protein sequence ID" value="MCX8999768.1"/>
    <property type="molecule type" value="Genomic_DNA"/>
</dbReference>
<keyword evidence="7" id="KW-0175">Coiled coil</keyword>
<evidence type="ECO:0000256" key="2">
    <source>
        <dbReference type="ARBA" id="ARBA00008017"/>
    </source>
</evidence>
<feature type="transmembrane region" description="Helical" evidence="9">
    <location>
        <begin position="331"/>
        <end position="352"/>
    </location>
</feature>
<feature type="transmembrane region" description="Helical" evidence="9">
    <location>
        <begin position="293"/>
        <end position="319"/>
    </location>
</feature>